<evidence type="ECO:0000313" key="3">
    <source>
        <dbReference type="EMBL" id="MBR1138479.1"/>
    </source>
</evidence>
<dbReference type="Pfam" id="PF07992">
    <property type="entry name" value="Pyr_redox_2"/>
    <property type="match status" value="1"/>
</dbReference>
<dbReference type="PANTHER" id="PTHR43539">
    <property type="entry name" value="FLAVIN-BINDING MONOOXYGENASE-LIKE PROTEIN (AFU_ORTHOLOGUE AFUA_4G09220)"/>
    <property type="match status" value="1"/>
</dbReference>
<evidence type="ECO:0000256" key="1">
    <source>
        <dbReference type="ARBA" id="ARBA00023002"/>
    </source>
</evidence>
<dbReference type="SUPFAM" id="SSF51905">
    <property type="entry name" value="FAD/NAD(P)-binding domain"/>
    <property type="match status" value="1"/>
</dbReference>
<dbReference type="Gene3D" id="3.50.50.60">
    <property type="entry name" value="FAD/NAD(P)-binding domain"/>
    <property type="match status" value="1"/>
</dbReference>
<evidence type="ECO:0000313" key="4">
    <source>
        <dbReference type="Proteomes" id="UP001314635"/>
    </source>
</evidence>
<dbReference type="InterPro" id="IPR023753">
    <property type="entry name" value="FAD/NAD-binding_dom"/>
</dbReference>
<name>A0ABS5GB29_9BRAD</name>
<dbReference type="EMBL" id="JAFCLK010000021">
    <property type="protein sequence ID" value="MBR1138479.1"/>
    <property type="molecule type" value="Genomic_DNA"/>
</dbReference>
<reference evidence="4" key="1">
    <citation type="journal article" date="2021" name="ISME J.">
        <title>Evolutionary origin and ecological implication of a unique nif island in free-living Bradyrhizobium lineages.</title>
        <authorList>
            <person name="Tao J."/>
        </authorList>
    </citation>
    <scope>NUCLEOTIDE SEQUENCE [LARGE SCALE GENOMIC DNA]</scope>
    <source>
        <strain evidence="4">SZCCT0094</strain>
    </source>
</reference>
<protein>
    <submittedName>
        <fullName evidence="3">NAD(P)-binding domain-containing protein</fullName>
    </submittedName>
</protein>
<dbReference type="PANTHER" id="PTHR43539:SF78">
    <property type="entry name" value="FLAVIN-CONTAINING MONOOXYGENASE"/>
    <property type="match status" value="1"/>
</dbReference>
<sequence>MSTQVEIAVIGAGPYGLSVASHLLAQGREVRVFGLPMQTWHEAMPVGMKLKSEGFASNLSDPTGELTLERYCQLNGLPYSHTGTPVKVEIFSAYGRAFQQKFIPHLEPRMVSSIERVPNGFALRLDDGEGVRARTVVVATGIKAFSYTPPELDGLSNDLVTHASCYGDAEHLAGRDVAVVGGGASATDIAALLRARGANPFIVTRRPSIRFQSALGQRSLLDRIKAPMTGLGPGWKSVLCVHAPLVFHAMPEDFRVDVVRRYLGPAPAWFVRDQVEGHVPVVADAKVAKVEAGGRGVRLQISHSDGVTRTLEADHVISATGYRVDLDRLTFLGDGIRSSLRRSDTAPALSRHFESSVPNLYFVGPAAANSFGPLMRFAYGADYTARRLSRHLAGVSVRKGNRQDERFTALSSERSRP</sequence>
<proteinExistence type="predicted"/>
<keyword evidence="4" id="KW-1185">Reference proteome</keyword>
<dbReference type="InterPro" id="IPR050982">
    <property type="entry name" value="Auxin_biosynth/cation_transpt"/>
</dbReference>
<keyword evidence="1" id="KW-0560">Oxidoreductase</keyword>
<dbReference type="PRINTS" id="PR00411">
    <property type="entry name" value="PNDRDTASEI"/>
</dbReference>
<feature type="domain" description="FAD/NAD(P)-binding" evidence="2">
    <location>
        <begin position="6"/>
        <end position="214"/>
    </location>
</feature>
<evidence type="ECO:0000259" key="2">
    <source>
        <dbReference type="Pfam" id="PF07992"/>
    </source>
</evidence>
<dbReference type="RefSeq" id="WP_172235434.1">
    <property type="nucleotide sequence ID" value="NZ_JABFDP010000001.1"/>
</dbReference>
<comment type="caution">
    <text evidence="3">The sequence shown here is derived from an EMBL/GenBank/DDBJ whole genome shotgun (WGS) entry which is preliminary data.</text>
</comment>
<accession>A0ABS5GB29</accession>
<organism evidence="3 4">
    <name type="scientific">Bradyrhizobium denitrificans</name>
    <dbReference type="NCBI Taxonomy" id="2734912"/>
    <lineage>
        <taxon>Bacteria</taxon>
        <taxon>Pseudomonadati</taxon>
        <taxon>Pseudomonadota</taxon>
        <taxon>Alphaproteobacteria</taxon>
        <taxon>Hyphomicrobiales</taxon>
        <taxon>Nitrobacteraceae</taxon>
        <taxon>Bradyrhizobium</taxon>
    </lineage>
</organism>
<gene>
    <name evidence="3" type="ORF">JQ619_22165</name>
</gene>
<dbReference type="PRINTS" id="PR00368">
    <property type="entry name" value="FADPNR"/>
</dbReference>
<dbReference type="Proteomes" id="UP001314635">
    <property type="component" value="Unassembled WGS sequence"/>
</dbReference>
<dbReference type="InterPro" id="IPR036188">
    <property type="entry name" value="FAD/NAD-bd_sf"/>
</dbReference>